<sequence length="193" mass="20167">MSGSNQGAKPVKKSSVSSLVWIGSVVLTIGAVLAAQYLREPSVPPVVAAAAPDTVVVYKSPTCGCCLKWVEHLQQAGFTVETHDEPQMSLVKTRLGVPEALGSCHTATVNGYVIEGHVPAEDIRQLLAKRPKAKGLAVPGMPIGSPGMEMGDRVDPYQTLLFDGQGRSSVFSRHGTASAAPVKASSINPQPPS</sequence>
<dbReference type="InParanoid" id="A0A3N0UZ81"/>
<gene>
    <name evidence="2" type="ORF">ED208_16810</name>
</gene>
<dbReference type="Pfam" id="PF04214">
    <property type="entry name" value="DUF411"/>
    <property type="match status" value="1"/>
</dbReference>
<reference evidence="2 3" key="1">
    <citation type="submission" date="2018-10" db="EMBL/GenBank/DDBJ databases">
        <authorList>
            <person name="Chen W.-M."/>
        </authorList>
    </citation>
    <scope>NUCLEOTIDE SEQUENCE [LARGE SCALE GENOMIC DNA]</scope>
    <source>
        <strain evidence="2 3">THS-13</strain>
    </source>
</reference>
<organism evidence="2 3">
    <name type="scientific">Stagnimonas aquatica</name>
    <dbReference type="NCBI Taxonomy" id="2689987"/>
    <lineage>
        <taxon>Bacteria</taxon>
        <taxon>Pseudomonadati</taxon>
        <taxon>Pseudomonadota</taxon>
        <taxon>Gammaproteobacteria</taxon>
        <taxon>Nevskiales</taxon>
        <taxon>Nevskiaceae</taxon>
        <taxon>Stagnimonas</taxon>
    </lineage>
</organism>
<name>A0A3N0UZ81_9GAMM</name>
<dbReference type="AlphaFoldDB" id="A0A3N0UZ81"/>
<feature type="region of interest" description="Disordered" evidence="1">
    <location>
        <begin position="172"/>
        <end position="193"/>
    </location>
</feature>
<protein>
    <submittedName>
        <fullName evidence="2">DUF411 domain-containing protein</fullName>
    </submittedName>
</protein>
<dbReference type="InterPro" id="IPR007332">
    <property type="entry name" value="DUF411"/>
</dbReference>
<dbReference type="SUPFAM" id="SSF52833">
    <property type="entry name" value="Thioredoxin-like"/>
    <property type="match status" value="1"/>
</dbReference>
<comment type="caution">
    <text evidence="2">The sequence shown here is derived from an EMBL/GenBank/DDBJ whole genome shotgun (WGS) entry which is preliminary data.</text>
</comment>
<dbReference type="InterPro" id="IPR036249">
    <property type="entry name" value="Thioredoxin-like_sf"/>
</dbReference>
<dbReference type="Proteomes" id="UP000282106">
    <property type="component" value="Unassembled WGS sequence"/>
</dbReference>
<evidence type="ECO:0000313" key="2">
    <source>
        <dbReference type="EMBL" id="ROH85662.1"/>
    </source>
</evidence>
<evidence type="ECO:0000313" key="3">
    <source>
        <dbReference type="Proteomes" id="UP000282106"/>
    </source>
</evidence>
<accession>A0A3N0UZ81</accession>
<evidence type="ECO:0000256" key="1">
    <source>
        <dbReference type="SAM" id="MobiDB-lite"/>
    </source>
</evidence>
<proteinExistence type="predicted"/>
<dbReference type="EMBL" id="RJVO01000011">
    <property type="protein sequence ID" value="ROH85662.1"/>
    <property type="molecule type" value="Genomic_DNA"/>
</dbReference>
<keyword evidence="3" id="KW-1185">Reference proteome</keyword>